<dbReference type="Pfam" id="PF00892">
    <property type="entry name" value="EamA"/>
    <property type="match status" value="1"/>
</dbReference>
<feature type="domain" description="EamA" evidence="2">
    <location>
        <begin position="158"/>
        <end position="297"/>
    </location>
</feature>
<keyword evidence="1" id="KW-0812">Transmembrane</keyword>
<feature type="transmembrane region" description="Helical" evidence="1">
    <location>
        <begin position="188"/>
        <end position="208"/>
    </location>
</feature>
<feature type="transmembrane region" description="Helical" evidence="1">
    <location>
        <begin position="158"/>
        <end position="176"/>
    </location>
</feature>
<organism evidence="3 4">
    <name type="scientific">Thalassococcus arenae</name>
    <dbReference type="NCBI Taxonomy" id="2851652"/>
    <lineage>
        <taxon>Bacteria</taxon>
        <taxon>Pseudomonadati</taxon>
        <taxon>Pseudomonadota</taxon>
        <taxon>Alphaproteobacteria</taxon>
        <taxon>Rhodobacterales</taxon>
        <taxon>Roseobacteraceae</taxon>
        <taxon>Thalassococcus</taxon>
    </lineage>
</organism>
<evidence type="ECO:0000313" key="3">
    <source>
        <dbReference type="EMBL" id="MBV2358728.1"/>
    </source>
</evidence>
<dbReference type="InterPro" id="IPR000620">
    <property type="entry name" value="EamA_dom"/>
</dbReference>
<keyword evidence="1" id="KW-1133">Transmembrane helix</keyword>
<feature type="transmembrane region" description="Helical" evidence="1">
    <location>
        <begin position="252"/>
        <end position="274"/>
    </location>
</feature>
<feature type="transmembrane region" description="Helical" evidence="1">
    <location>
        <begin position="36"/>
        <end position="57"/>
    </location>
</feature>
<sequence length="300" mass="32008">MELWITATIAAAFFQTLRFMLQKVLATGTLSATGSTLARFAYAQPFAWVVLAGYLALRGGGFPAIDPVFWLWGLAGGVGQILATVMVVMMFRTRNFAVGITLKKTEVIQTALLGLVLLGEVISVGGWLAIGIGLAGVLLLSKTPGDARASWRDLGSRVILLGLASGFFFAVSGVGYRAATLAVDSADPFLRALVALSFVNLMQCTVLLPWLRWREPGQIAAVWGARKVAVWMGLASMAGSLGWFTAFTQQTAAYVFALGQVELIFSLAASVLFFRERVTVRELGGIALLTASILVLVLVV</sequence>
<feature type="transmembrane region" description="Helical" evidence="1">
    <location>
        <begin position="228"/>
        <end position="246"/>
    </location>
</feature>
<feature type="transmembrane region" description="Helical" evidence="1">
    <location>
        <begin position="69"/>
        <end position="91"/>
    </location>
</feature>
<feature type="transmembrane region" description="Helical" evidence="1">
    <location>
        <begin position="111"/>
        <end position="138"/>
    </location>
</feature>
<name>A0ABS6N3Y3_9RHOB</name>
<dbReference type="Proteomes" id="UP001166293">
    <property type="component" value="Unassembled WGS sequence"/>
</dbReference>
<dbReference type="EMBL" id="JAHRWL010000001">
    <property type="protein sequence ID" value="MBV2358728.1"/>
    <property type="molecule type" value="Genomic_DNA"/>
</dbReference>
<evidence type="ECO:0000259" key="2">
    <source>
        <dbReference type="Pfam" id="PF00892"/>
    </source>
</evidence>
<reference evidence="3" key="1">
    <citation type="submission" date="2021-06" db="EMBL/GenBank/DDBJ databases">
        <title>Thalassococcus sp. CAU 1522 isolated from sea sand, Republic of Korea.</title>
        <authorList>
            <person name="Kim W."/>
        </authorList>
    </citation>
    <scope>NUCLEOTIDE SEQUENCE</scope>
    <source>
        <strain evidence="3">CAU 1522</strain>
    </source>
</reference>
<evidence type="ECO:0000313" key="4">
    <source>
        <dbReference type="Proteomes" id="UP001166293"/>
    </source>
</evidence>
<evidence type="ECO:0000256" key="1">
    <source>
        <dbReference type="SAM" id="Phobius"/>
    </source>
</evidence>
<keyword evidence="1" id="KW-0472">Membrane</keyword>
<proteinExistence type="predicted"/>
<comment type="caution">
    <text evidence="3">The sequence shown here is derived from an EMBL/GenBank/DDBJ whole genome shotgun (WGS) entry which is preliminary data.</text>
</comment>
<gene>
    <name evidence="3" type="ORF">KUH32_03000</name>
</gene>
<accession>A0ABS6N3Y3</accession>
<protein>
    <submittedName>
        <fullName evidence="3">DMT family transporter</fullName>
    </submittedName>
</protein>
<keyword evidence="4" id="KW-1185">Reference proteome</keyword>
<dbReference type="RefSeq" id="WP_217776579.1">
    <property type="nucleotide sequence ID" value="NZ_JAHRWL010000001.1"/>
</dbReference>
<feature type="transmembrane region" description="Helical" evidence="1">
    <location>
        <begin position="283"/>
        <end position="299"/>
    </location>
</feature>